<dbReference type="GO" id="GO:0000166">
    <property type="term" value="F:nucleotide binding"/>
    <property type="evidence" value="ECO:0007669"/>
    <property type="project" value="UniProtKB-KW"/>
</dbReference>
<dbReference type="InterPro" id="IPR016155">
    <property type="entry name" value="Mopterin_synth/thiamin_S_b"/>
</dbReference>
<dbReference type="EMBL" id="RQER01000001">
    <property type="protein sequence ID" value="TGK05488.1"/>
    <property type="molecule type" value="Genomic_DNA"/>
</dbReference>
<dbReference type="CDD" id="cd00754">
    <property type="entry name" value="Ubl_MoaD"/>
    <property type="match status" value="1"/>
</dbReference>
<dbReference type="PANTHER" id="PTHR33359:SF1">
    <property type="entry name" value="MOLYBDOPTERIN SYNTHASE SULFUR CARRIER SUBUNIT"/>
    <property type="match status" value="1"/>
</dbReference>
<protein>
    <recommendedName>
        <fullName evidence="3">Molybdopterin synthase sulfur carrier subunit</fullName>
    </recommendedName>
</protein>
<dbReference type="RefSeq" id="WP_135647113.1">
    <property type="nucleotide sequence ID" value="NZ_RQER01000001.1"/>
</dbReference>
<proteinExistence type="inferred from homology"/>
<evidence type="ECO:0000313" key="4">
    <source>
        <dbReference type="EMBL" id="TGK05488.1"/>
    </source>
</evidence>
<evidence type="ECO:0000313" key="6">
    <source>
        <dbReference type="Proteomes" id="UP000297273"/>
    </source>
</evidence>
<dbReference type="Gene3D" id="3.10.20.30">
    <property type="match status" value="1"/>
</dbReference>
<dbReference type="EMBL" id="RQGC01000013">
    <property type="protein sequence ID" value="TGL38624.1"/>
    <property type="molecule type" value="Genomic_DNA"/>
</dbReference>
<keyword evidence="6" id="KW-1185">Reference proteome</keyword>
<reference evidence="5" key="1">
    <citation type="submission" date="2018-10" db="EMBL/GenBank/DDBJ databases">
        <authorList>
            <person name="Vincent A.T."/>
            <person name="Schiettekatte O."/>
            <person name="Bourhy P."/>
            <person name="Veyrier F.J."/>
            <person name="Picardeau M."/>
        </authorList>
    </citation>
    <scope>NUCLEOTIDE SEQUENCE</scope>
    <source>
        <strain evidence="5">201702690</strain>
    </source>
</reference>
<organism evidence="4 7">
    <name type="scientific">Leptospira langatensis</name>
    <dbReference type="NCBI Taxonomy" id="2484983"/>
    <lineage>
        <taxon>Bacteria</taxon>
        <taxon>Pseudomonadati</taxon>
        <taxon>Spirochaetota</taxon>
        <taxon>Spirochaetia</taxon>
        <taxon>Leptospirales</taxon>
        <taxon>Leptospiraceae</taxon>
        <taxon>Leptospira</taxon>
    </lineage>
</organism>
<dbReference type="Pfam" id="PF02597">
    <property type="entry name" value="ThiS"/>
    <property type="match status" value="1"/>
</dbReference>
<dbReference type="InterPro" id="IPR003749">
    <property type="entry name" value="ThiS/MoaD-like"/>
</dbReference>
<reference evidence="4 7" key="2">
    <citation type="journal article" date="2019" name="PLoS Negl. Trop. Dis.">
        <title>Revisiting the worldwide diversity of Leptospira species in the environment.</title>
        <authorList>
            <person name="Vincent A.T."/>
            <person name="Schiettekatte O."/>
            <person name="Bourhy P."/>
            <person name="Veyrier F.J."/>
            <person name="Picardeau M."/>
        </authorList>
    </citation>
    <scope>NUCLEOTIDE SEQUENCE [LARGE SCALE GENOMIC DNA]</scope>
    <source>
        <strain evidence="5">201702690</strain>
        <strain evidence="4 7">SSW18</strain>
    </source>
</reference>
<sequence length="80" mass="8820">MVVQILFFAAMKDYFPSQDRLELSESTNVRSLRETLAERKPEASSLLSLSRFAVNQTVVNDDHILQEGVVIAVLPPSSGG</sequence>
<dbReference type="Proteomes" id="UP000297273">
    <property type="component" value="Unassembled WGS sequence"/>
</dbReference>
<dbReference type="PANTHER" id="PTHR33359">
    <property type="entry name" value="MOLYBDOPTERIN SYNTHASE SULFUR CARRIER SUBUNIT"/>
    <property type="match status" value="1"/>
</dbReference>
<dbReference type="SUPFAM" id="SSF54285">
    <property type="entry name" value="MoaD/ThiS"/>
    <property type="match status" value="1"/>
</dbReference>
<dbReference type="InterPro" id="IPR044672">
    <property type="entry name" value="MOCS2A"/>
</dbReference>
<comment type="similarity">
    <text evidence="2">Belongs to the MoaD family.</text>
</comment>
<evidence type="ECO:0000256" key="1">
    <source>
        <dbReference type="ARBA" id="ARBA00022741"/>
    </source>
</evidence>
<evidence type="ECO:0000313" key="7">
    <source>
        <dbReference type="Proteomes" id="UP000297946"/>
    </source>
</evidence>
<dbReference type="InterPro" id="IPR012675">
    <property type="entry name" value="Beta-grasp_dom_sf"/>
</dbReference>
<gene>
    <name evidence="4" type="ORF">EHO57_02065</name>
    <name evidence="5" type="ORF">EHQ53_17825</name>
</gene>
<dbReference type="AlphaFoldDB" id="A0A5F1ZNQ1"/>
<dbReference type="Proteomes" id="UP000297946">
    <property type="component" value="Unassembled WGS sequence"/>
</dbReference>
<accession>A0A5F1ZNQ1</accession>
<name>A0A5F1ZNQ1_9LEPT</name>
<dbReference type="GO" id="GO:1990133">
    <property type="term" value="C:molybdopterin adenylyltransferase complex"/>
    <property type="evidence" value="ECO:0007669"/>
    <property type="project" value="TreeGrafter"/>
</dbReference>
<keyword evidence="1" id="KW-0547">Nucleotide-binding</keyword>
<dbReference type="GO" id="GO:0006777">
    <property type="term" value="P:Mo-molybdopterin cofactor biosynthetic process"/>
    <property type="evidence" value="ECO:0007669"/>
    <property type="project" value="InterPro"/>
</dbReference>
<dbReference type="OrthoDB" id="337812at2"/>
<comment type="caution">
    <text evidence="4">The sequence shown here is derived from an EMBL/GenBank/DDBJ whole genome shotgun (WGS) entry which is preliminary data.</text>
</comment>
<evidence type="ECO:0000256" key="3">
    <source>
        <dbReference type="ARBA" id="ARBA00024247"/>
    </source>
</evidence>
<evidence type="ECO:0000313" key="5">
    <source>
        <dbReference type="EMBL" id="TGL38624.1"/>
    </source>
</evidence>
<evidence type="ECO:0000256" key="2">
    <source>
        <dbReference type="ARBA" id="ARBA00024200"/>
    </source>
</evidence>